<accession>A0A437LZP8</accession>
<evidence type="ECO:0000256" key="9">
    <source>
        <dbReference type="ARBA" id="ARBA00022989"/>
    </source>
</evidence>
<comment type="caution">
    <text evidence="14">The sequence shown here is derived from an EMBL/GenBank/DDBJ whole genome shotgun (WGS) entry which is preliminary data.</text>
</comment>
<dbReference type="InterPro" id="IPR050351">
    <property type="entry name" value="BphY/WalK/GraS-like"/>
</dbReference>
<dbReference type="PANTHER" id="PTHR42878:SF7">
    <property type="entry name" value="SENSOR HISTIDINE KINASE GLRK"/>
    <property type="match status" value="1"/>
</dbReference>
<keyword evidence="7" id="KW-0418">Kinase</keyword>
<dbReference type="InterPro" id="IPR036890">
    <property type="entry name" value="HATPase_C_sf"/>
</dbReference>
<dbReference type="InterPro" id="IPR035965">
    <property type="entry name" value="PAS-like_dom_sf"/>
</dbReference>
<dbReference type="Pfam" id="PF08448">
    <property type="entry name" value="PAS_4"/>
    <property type="match status" value="1"/>
</dbReference>
<keyword evidence="9" id="KW-1133">Transmembrane helix</keyword>
<evidence type="ECO:0000256" key="11">
    <source>
        <dbReference type="ARBA" id="ARBA00023136"/>
    </source>
</evidence>
<proteinExistence type="predicted"/>
<dbReference type="GO" id="GO:0004673">
    <property type="term" value="F:protein histidine kinase activity"/>
    <property type="evidence" value="ECO:0007669"/>
    <property type="project" value="UniProtKB-EC"/>
</dbReference>
<evidence type="ECO:0000256" key="1">
    <source>
        <dbReference type="ARBA" id="ARBA00000085"/>
    </source>
</evidence>
<dbReference type="Pfam" id="PF13426">
    <property type="entry name" value="PAS_9"/>
    <property type="match status" value="1"/>
</dbReference>
<dbReference type="SMART" id="SM00387">
    <property type="entry name" value="HATPase_c"/>
    <property type="match status" value="1"/>
</dbReference>
<evidence type="ECO:0000256" key="3">
    <source>
        <dbReference type="ARBA" id="ARBA00012438"/>
    </source>
</evidence>
<evidence type="ECO:0000256" key="5">
    <source>
        <dbReference type="ARBA" id="ARBA00022692"/>
    </source>
</evidence>
<evidence type="ECO:0000259" key="13">
    <source>
        <dbReference type="PROSITE" id="PS50112"/>
    </source>
</evidence>
<dbReference type="GO" id="GO:0030295">
    <property type="term" value="F:protein kinase activator activity"/>
    <property type="evidence" value="ECO:0007669"/>
    <property type="project" value="TreeGrafter"/>
</dbReference>
<dbReference type="InterPro" id="IPR013656">
    <property type="entry name" value="PAS_4"/>
</dbReference>
<keyword evidence="4" id="KW-0808">Transferase</keyword>
<dbReference type="PROSITE" id="PS50109">
    <property type="entry name" value="HIS_KIN"/>
    <property type="match status" value="1"/>
</dbReference>
<feature type="domain" description="Histidine kinase" evidence="12">
    <location>
        <begin position="333"/>
        <end position="547"/>
    </location>
</feature>
<keyword evidence="11" id="KW-0472">Membrane</keyword>
<keyword evidence="5" id="KW-0812">Transmembrane</keyword>
<evidence type="ECO:0000259" key="12">
    <source>
        <dbReference type="PROSITE" id="PS50109"/>
    </source>
</evidence>
<feature type="domain" description="PAS" evidence="13">
    <location>
        <begin position="36"/>
        <end position="73"/>
    </location>
</feature>
<keyword evidence="15" id="KW-1185">Reference proteome</keyword>
<dbReference type="PANTHER" id="PTHR42878">
    <property type="entry name" value="TWO-COMPONENT HISTIDINE KINASE"/>
    <property type="match status" value="1"/>
</dbReference>
<comment type="catalytic activity">
    <reaction evidence="1">
        <text>ATP + protein L-histidine = ADP + protein N-phospho-L-histidine.</text>
        <dbReference type="EC" id="2.7.13.3"/>
    </reaction>
</comment>
<dbReference type="InterPro" id="IPR005467">
    <property type="entry name" value="His_kinase_dom"/>
</dbReference>
<sequence>MAHCPHRTAPGAHCAWGGGREMVGHMNMAFDLPPDLFDLSPESIIIYDVDGVVRNWNAASQRLYGWPATTAVGHRLDPLAKGDWLPLDEILATGHWRGEIVRRTIHGSDITTQITVTVRHDEKGQAAELIEFGRKTLTPVKPADARNLSVAIEQQQAGRFEQLLDHLPIALWEIDARAAGQNFARLHDDGVRDLASYLDAHPDVVDFTCDTVLISKVNRAAIQMFGVSSAEPLLGPIRYLYTETPSTANRIMCAHWNGQRHHVEEMKVRTCEGRVLDVLFLVTFLQLDEDVATTFLMLVDISDRVRTEAELAALQANFAHIDRIATLGELVSSIRHELERPLRAAEQTARAIGRDIDRGVTQPALLVPQIEHLMAQALGANETISRVRAMTVKRTPEIRPVDLNAVSRAAMLIVDQNCRENAITLAGRLAPDLADVEGDAVQLQQVMVNLLLNAIHAIADHDVTPRDIVIETSQQDGTIIVEVRDSGIGILDDDIERIFASFVSSRPGAMGLGLSICRSILHAHRGSIDVENRPEGGACVRFRLPAL</sequence>
<evidence type="ECO:0000256" key="2">
    <source>
        <dbReference type="ARBA" id="ARBA00004141"/>
    </source>
</evidence>
<dbReference type="Gene3D" id="3.30.450.20">
    <property type="entry name" value="PAS domain"/>
    <property type="match status" value="2"/>
</dbReference>
<organism evidence="14 15">
    <name type="scientific">Sphingomonas crocodyli</name>
    <dbReference type="NCBI Taxonomy" id="1979270"/>
    <lineage>
        <taxon>Bacteria</taxon>
        <taxon>Pseudomonadati</taxon>
        <taxon>Pseudomonadota</taxon>
        <taxon>Alphaproteobacteria</taxon>
        <taxon>Sphingomonadales</taxon>
        <taxon>Sphingomonadaceae</taxon>
        <taxon>Sphingomonas</taxon>
    </lineage>
</organism>
<evidence type="ECO:0000256" key="4">
    <source>
        <dbReference type="ARBA" id="ARBA00022679"/>
    </source>
</evidence>
<dbReference type="Gene3D" id="1.10.287.130">
    <property type="match status" value="1"/>
</dbReference>
<evidence type="ECO:0000256" key="10">
    <source>
        <dbReference type="ARBA" id="ARBA00023012"/>
    </source>
</evidence>
<dbReference type="SUPFAM" id="SSF55874">
    <property type="entry name" value="ATPase domain of HSP90 chaperone/DNA topoisomerase II/histidine kinase"/>
    <property type="match status" value="1"/>
</dbReference>
<dbReference type="GO" id="GO:0000156">
    <property type="term" value="F:phosphorelay response regulator activity"/>
    <property type="evidence" value="ECO:0007669"/>
    <property type="project" value="TreeGrafter"/>
</dbReference>
<dbReference type="InterPro" id="IPR000014">
    <property type="entry name" value="PAS"/>
</dbReference>
<dbReference type="EC" id="2.7.13.3" evidence="3"/>
<evidence type="ECO:0000313" key="15">
    <source>
        <dbReference type="Proteomes" id="UP000282971"/>
    </source>
</evidence>
<evidence type="ECO:0000256" key="6">
    <source>
        <dbReference type="ARBA" id="ARBA00022741"/>
    </source>
</evidence>
<dbReference type="OrthoDB" id="9789238at2"/>
<protein>
    <recommendedName>
        <fullName evidence="3">histidine kinase</fullName>
        <ecNumber evidence="3">2.7.13.3</ecNumber>
    </recommendedName>
</protein>
<dbReference type="SUPFAM" id="SSF55785">
    <property type="entry name" value="PYP-like sensor domain (PAS domain)"/>
    <property type="match status" value="2"/>
</dbReference>
<dbReference type="InterPro" id="IPR003594">
    <property type="entry name" value="HATPase_dom"/>
</dbReference>
<dbReference type="PRINTS" id="PR00344">
    <property type="entry name" value="BCTRLSENSOR"/>
</dbReference>
<dbReference type="EMBL" id="SACN01000002">
    <property type="protein sequence ID" value="RVT90909.1"/>
    <property type="molecule type" value="Genomic_DNA"/>
</dbReference>
<keyword evidence="6" id="KW-0547">Nucleotide-binding</keyword>
<dbReference type="PROSITE" id="PS50112">
    <property type="entry name" value="PAS"/>
    <property type="match status" value="1"/>
</dbReference>
<evidence type="ECO:0000256" key="8">
    <source>
        <dbReference type="ARBA" id="ARBA00022840"/>
    </source>
</evidence>
<keyword evidence="10" id="KW-0902">Two-component regulatory system</keyword>
<comment type="subcellular location">
    <subcellularLocation>
        <location evidence="2">Membrane</location>
        <topology evidence="2">Multi-pass membrane protein</topology>
    </subcellularLocation>
</comment>
<dbReference type="Gene3D" id="3.30.565.10">
    <property type="entry name" value="Histidine kinase-like ATPase, C-terminal domain"/>
    <property type="match status" value="1"/>
</dbReference>
<reference evidence="14 15" key="1">
    <citation type="submission" date="2019-01" db="EMBL/GenBank/DDBJ databases">
        <authorList>
            <person name="Chen W.-M."/>
        </authorList>
    </citation>
    <scope>NUCLEOTIDE SEQUENCE [LARGE SCALE GENOMIC DNA]</scope>
    <source>
        <strain evidence="14 15">CCP-7</strain>
    </source>
</reference>
<dbReference type="GO" id="GO:0016020">
    <property type="term" value="C:membrane"/>
    <property type="evidence" value="ECO:0007669"/>
    <property type="project" value="UniProtKB-SubCell"/>
</dbReference>
<dbReference type="GO" id="GO:0005524">
    <property type="term" value="F:ATP binding"/>
    <property type="evidence" value="ECO:0007669"/>
    <property type="project" value="UniProtKB-KW"/>
</dbReference>
<keyword evidence="8" id="KW-0067">ATP-binding</keyword>
<dbReference type="InterPro" id="IPR004358">
    <property type="entry name" value="Sig_transdc_His_kin-like_C"/>
</dbReference>
<gene>
    <name evidence="14" type="ORF">EOD43_15325</name>
</gene>
<name>A0A437LZP8_9SPHN</name>
<evidence type="ECO:0000256" key="7">
    <source>
        <dbReference type="ARBA" id="ARBA00022777"/>
    </source>
</evidence>
<dbReference type="AlphaFoldDB" id="A0A437LZP8"/>
<dbReference type="Proteomes" id="UP000282971">
    <property type="component" value="Unassembled WGS sequence"/>
</dbReference>
<dbReference type="GO" id="GO:0007234">
    <property type="term" value="P:osmosensory signaling via phosphorelay pathway"/>
    <property type="evidence" value="ECO:0007669"/>
    <property type="project" value="TreeGrafter"/>
</dbReference>
<dbReference type="CDD" id="cd00130">
    <property type="entry name" value="PAS"/>
    <property type="match status" value="1"/>
</dbReference>
<dbReference type="Pfam" id="PF02518">
    <property type="entry name" value="HATPase_c"/>
    <property type="match status" value="1"/>
</dbReference>
<evidence type="ECO:0000313" key="14">
    <source>
        <dbReference type="EMBL" id="RVT90909.1"/>
    </source>
</evidence>